<proteinExistence type="predicted"/>
<keyword evidence="4" id="KW-1185">Reference proteome</keyword>
<dbReference type="Proteomes" id="UP000015101">
    <property type="component" value="Unassembled WGS sequence"/>
</dbReference>
<dbReference type="KEGG" id="hro:HELRODRAFT_163366"/>
<dbReference type="Gene3D" id="2.60.120.740">
    <property type="match status" value="1"/>
</dbReference>
<dbReference type="Pfam" id="PF02140">
    <property type="entry name" value="SUEL_Lectin"/>
    <property type="match status" value="1"/>
</dbReference>
<feature type="domain" description="SUEL-type lectin" evidence="1">
    <location>
        <begin position="46"/>
        <end position="135"/>
    </location>
</feature>
<dbReference type="PANTHER" id="PTHR46780">
    <property type="entry name" value="PROTEIN EVA-1"/>
    <property type="match status" value="1"/>
</dbReference>
<dbReference type="GeneID" id="20200035"/>
<dbReference type="EMBL" id="AMQM01001380">
    <property type="status" value="NOT_ANNOTATED_CDS"/>
    <property type="molecule type" value="Genomic_DNA"/>
</dbReference>
<dbReference type="CDD" id="cd22823">
    <property type="entry name" value="Gal_Rha_Lectin"/>
    <property type="match status" value="1"/>
</dbReference>
<dbReference type="HOGENOM" id="CLU_1257289_0_0_1"/>
<organism evidence="3 4">
    <name type="scientific">Helobdella robusta</name>
    <name type="common">Californian leech</name>
    <dbReference type="NCBI Taxonomy" id="6412"/>
    <lineage>
        <taxon>Eukaryota</taxon>
        <taxon>Metazoa</taxon>
        <taxon>Spiralia</taxon>
        <taxon>Lophotrochozoa</taxon>
        <taxon>Annelida</taxon>
        <taxon>Clitellata</taxon>
        <taxon>Hirudinea</taxon>
        <taxon>Rhynchobdellida</taxon>
        <taxon>Glossiphoniidae</taxon>
        <taxon>Helobdella</taxon>
    </lineage>
</organism>
<evidence type="ECO:0000313" key="2">
    <source>
        <dbReference type="EMBL" id="ESN96315.1"/>
    </source>
</evidence>
<evidence type="ECO:0000313" key="3">
    <source>
        <dbReference type="EnsemblMetazoa" id="HelroP163366"/>
    </source>
</evidence>
<reference evidence="2 4" key="2">
    <citation type="journal article" date="2013" name="Nature">
        <title>Insights into bilaterian evolution from three spiralian genomes.</title>
        <authorList>
            <person name="Simakov O."/>
            <person name="Marletaz F."/>
            <person name="Cho S.J."/>
            <person name="Edsinger-Gonzales E."/>
            <person name="Havlak P."/>
            <person name="Hellsten U."/>
            <person name="Kuo D.H."/>
            <person name="Larsson T."/>
            <person name="Lv J."/>
            <person name="Arendt D."/>
            <person name="Savage R."/>
            <person name="Osoegawa K."/>
            <person name="de Jong P."/>
            <person name="Grimwood J."/>
            <person name="Chapman J.A."/>
            <person name="Shapiro H."/>
            <person name="Aerts A."/>
            <person name="Otillar R.P."/>
            <person name="Terry A.Y."/>
            <person name="Boore J.L."/>
            <person name="Grigoriev I.V."/>
            <person name="Lindberg D.R."/>
            <person name="Seaver E.C."/>
            <person name="Weisblat D.A."/>
            <person name="Putnam N.H."/>
            <person name="Rokhsar D.S."/>
        </authorList>
    </citation>
    <scope>NUCLEOTIDE SEQUENCE</scope>
</reference>
<gene>
    <name evidence="3" type="primary">20200035</name>
    <name evidence="2" type="ORF">HELRODRAFT_163366</name>
</gene>
<dbReference type="EMBL" id="KB097495">
    <property type="protein sequence ID" value="ESN96315.1"/>
    <property type="molecule type" value="Genomic_DNA"/>
</dbReference>
<name>T1ETY5_HELRO</name>
<dbReference type="EnsemblMetazoa" id="HelroT163366">
    <property type="protein sequence ID" value="HelroP163366"/>
    <property type="gene ID" value="HelroG163366"/>
</dbReference>
<evidence type="ECO:0000259" key="1">
    <source>
        <dbReference type="PROSITE" id="PS50228"/>
    </source>
</evidence>
<dbReference type="InParanoid" id="T1ETY5"/>
<sequence length="220" mass="24610">MELNYTNATACWFSNDALYGEMTCQDDVHNGGKAAINILLTSQEEYCHYETFKATCPLGHVILMTSSYYGRKNLGKCVRTNFGFIGCHSNVLSIMDRKCSARDSCTLQVIEPSFDNIKPCNAELKSYLEVEYTCIRVMKINEDEARMASRAVKRKSATVVMIEGMEGKAWRKLLNMLTASDDTDNDQNDDNDNNADVVGDEVAFGCRDINNAADDTPFIN</sequence>
<dbReference type="InterPro" id="IPR043159">
    <property type="entry name" value="Lectin_gal-bd_sf"/>
</dbReference>
<reference evidence="3" key="3">
    <citation type="submission" date="2015-06" db="UniProtKB">
        <authorList>
            <consortium name="EnsemblMetazoa"/>
        </authorList>
    </citation>
    <scope>IDENTIFICATION</scope>
</reference>
<reference evidence="4" key="1">
    <citation type="submission" date="2012-12" db="EMBL/GenBank/DDBJ databases">
        <authorList>
            <person name="Hellsten U."/>
            <person name="Grimwood J."/>
            <person name="Chapman J.A."/>
            <person name="Shapiro H."/>
            <person name="Aerts A."/>
            <person name="Otillar R.P."/>
            <person name="Terry A.Y."/>
            <person name="Boore J.L."/>
            <person name="Simakov O."/>
            <person name="Marletaz F."/>
            <person name="Cho S.-J."/>
            <person name="Edsinger-Gonzales E."/>
            <person name="Havlak P."/>
            <person name="Kuo D.-H."/>
            <person name="Larsson T."/>
            <person name="Lv J."/>
            <person name="Arendt D."/>
            <person name="Savage R."/>
            <person name="Osoegawa K."/>
            <person name="de Jong P."/>
            <person name="Lindberg D.R."/>
            <person name="Seaver E.C."/>
            <person name="Weisblat D.A."/>
            <person name="Putnam N.H."/>
            <person name="Grigoriev I.V."/>
            <person name="Rokhsar D.S."/>
        </authorList>
    </citation>
    <scope>NUCLEOTIDE SEQUENCE</scope>
</reference>
<dbReference type="GO" id="GO:0030246">
    <property type="term" value="F:carbohydrate binding"/>
    <property type="evidence" value="ECO:0007669"/>
    <property type="project" value="InterPro"/>
</dbReference>
<evidence type="ECO:0000313" key="4">
    <source>
        <dbReference type="Proteomes" id="UP000015101"/>
    </source>
</evidence>
<dbReference type="OrthoDB" id="1100386at2759"/>
<dbReference type="PROSITE" id="PS50228">
    <property type="entry name" value="SUEL_LECTIN"/>
    <property type="match status" value="1"/>
</dbReference>
<dbReference type="CTD" id="20200035"/>
<protein>
    <recommendedName>
        <fullName evidence="1">SUEL-type lectin domain-containing protein</fullName>
    </recommendedName>
</protein>
<dbReference type="RefSeq" id="XP_009025497.1">
    <property type="nucleotide sequence ID" value="XM_009027249.1"/>
</dbReference>
<dbReference type="InterPro" id="IPR000922">
    <property type="entry name" value="Lectin_gal-bd_dom"/>
</dbReference>
<dbReference type="AlphaFoldDB" id="T1ETY5"/>
<accession>T1ETY5</accession>